<dbReference type="Pfam" id="PF04099">
    <property type="entry name" value="Sybindin"/>
    <property type="match status" value="1"/>
</dbReference>
<dbReference type="PANTHER" id="PTHR23249:SF16">
    <property type="entry name" value="TRAFFICKING PROTEIN PARTICLE COMPLEX SUBUNIT 1"/>
    <property type="match status" value="1"/>
</dbReference>
<name>A0AAV1I5H1_9CHLO</name>
<dbReference type="Proteomes" id="UP001314263">
    <property type="component" value="Unassembled WGS sequence"/>
</dbReference>
<sequence length="154" mass="17723">MGCYNIYIYDRQGTCLYYHEWSRPKSVKQGAGTPADDQKMMFGLFFSLKTFAAAMDPRTESKSQLGAPLRIGDSCTFQSFRTNNYKLHFLESPSGFKIVLNSDASAGDLRDNLSYIYGLYVEYVMKNPLYNPGEPFRCELFTWHLMQYIKSLPV</sequence>
<reference evidence="7 8" key="1">
    <citation type="submission" date="2023-10" db="EMBL/GenBank/DDBJ databases">
        <authorList>
            <person name="Maclean D."/>
            <person name="Macfadyen A."/>
        </authorList>
    </citation>
    <scope>NUCLEOTIDE SEQUENCE [LARGE SCALE GENOMIC DNA]</scope>
</reference>
<protein>
    <recommendedName>
        <fullName evidence="6">Trafficking protein particle complex subunit</fullName>
    </recommendedName>
</protein>
<dbReference type="Gene3D" id="3.30.450.70">
    <property type="match status" value="1"/>
</dbReference>
<keyword evidence="1 6" id="KW-0813">Transport</keyword>
<organism evidence="7 8">
    <name type="scientific">Coccomyxa viridis</name>
    <dbReference type="NCBI Taxonomy" id="1274662"/>
    <lineage>
        <taxon>Eukaryota</taxon>
        <taxon>Viridiplantae</taxon>
        <taxon>Chlorophyta</taxon>
        <taxon>core chlorophytes</taxon>
        <taxon>Trebouxiophyceae</taxon>
        <taxon>Trebouxiophyceae incertae sedis</taxon>
        <taxon>Coccomyxaceae</taxon>
        <taxon>Coccomyxa</taxon>
    </lineage>
</organism>
<evidence type="ECO:0000313" key="8">
    <source>
        <dbReference type="Proteomes" id="UP001314263"/>
    </source>
</evidence>
<evidence type="ECO:0000256" key="6">
    <source>
        <dbReference type="RuleBase" id="RU366065"/>
    </source>
</evidence>
<evidence type="ECO:0000256" key="2">
    <source>
        <dbReference type="ARBA" id="ARBA00022824"/>
    </source>
</evidence>
<proteinExistence type="inferred from homology"/>
<evidence type="ECO:0000256" key="4">
    <source>
        <dbReference type="ARBA" id="ARBA00023034"/>
    </source>
</evidence>
<dbReference type="SMART" id="SM01399">
    <property type="entry name" value="Sybindin"/>
    <property type="match status" value="1"/>
</dbReference>
<dbReference type="InterPro" id="IPR011012">
    <property type="entry name" value="Longin-like_dom_sf"/>
</dbReference>
<dbReference type="GO" id="GO:0030008">
    <property type="term" value="C:TRAPP complex"/>
    <property type="evidence" value="ECO:0007669"/>
    <property type="project" value="UniProtKB-UniRule"/>
</dbReference>
<dbReference type="CDD" id="cd14855">
    <property type="entry name" value="TRAPPC1_MUM2"/>
    <property type="match status" value="1"/>
</dbReference>
<dbReference type="AlphaFoldDB" id="A0AAV1I5H1"/>
<evidence type="ECO:0000256" key="5">
    <source>
        <dbReference type="ARBA" id="ARBA00038167"/>
    </source>
</evidence>
<comment type="subcellular location">
    <subcellularLocation>
        <location evidence="6">Endoplasmic reticulum</location>
    </subcellularLocation>
    <subcellularLocation>
        <location evidence="6">Golgi apparatus</location>
        <location evidence="6">cis-Golgi network</location>
    </subcellularLocation>
</comment>
<gene>
    <name evidence="7" type="ORF">CVIRNUC_005834</name>
</gene>
<comment type="caution">
    <text evidence="7">The sequence shown here is derived from an EMBL/GenBank/DDBJ whole genome shotgun (WGS) entry which is preliminary data.</text>
</comment>
<dbReference type="GO" id="GO:0005794">
    <property type="term" value="C:Golgi apparatus"/>
    <property type="evidence" value="ECO:0007669"/>
    <property type="project" value="UniProtKB-SubCell"/>
</dbReference>
<keyword evidence="3 6" id="KW-0931">ER-Golgi transport</keyword>
<dbReference type="GO" id="GO:0006888">
    <property type="term" value="P:endoplasmic reticulum to Golgi vesicle-mediated transport"/>
    <property type="evidence" value="ECO:0007669"/>
    <property type="project" value="UniProtKB-UniRule"/>
</dbReference>
<dbReference type="EMBL" id="CAUYUE010000007">
    <property type="protein sequence ID" value="CAK0782632.1"/>
    <property type="molecule type" value="Genomic_DNA"/>
</dbReference>
<dbReference type="FunFam" id="3.30.450.70:FF:000006">
    <property type="entry name" value="Trafficking particle complex subunit 1"/>
    <property type="match status" value="1"/>
</dbReference>
<dbReference type="InterPro" id="IPR007233">
    <property type="entry name" value="TRAPPC"/>
</dbReference>
<keyword evidence="4 6" id="KW-0333">Golgi apparatus</keyword>
<comment type="subunit">
    <text evidence="6">Part of the multisubunit transport protein particle (TRAPP) complex.</text>
</comment>
<evidence type="ECO:0000256" key="3">
    <source>
        <dbReference type="ARBA" id="ARBA00022892"/>
    </source>
</evidence>
<dbReference type="GO" id="GO:0005783">
    <property type="term" value="C:endoplasmic reticulum"/>
    <property type="evidence" value="ECO:0007669"/>
    <property type="project" value="UniProtKB-SubCell"/>
</dbReference>
<keyword evidence="8" id="KW-1185">Reference proteome</keyword>
<keyword evidence="2 6" id="KW-0256">Endoplasmic reticulum</keyword>
<evidence type="ECO:0000313" key="7">
    <source>
        <dbReference type="EMBL" id="CAK0782632.1"/>
    </source>
</evidence>
<dbReference type="PANTHER" id="PTHR23249">
    <property type="entry name" value="TRAFFICKING PROTEIN PARTICLE COMPLEX SUBUNIT"/>
    <property type="match status" value="1"/>
</dbReference>
<evidence type="ECO:0000256" key="1">
    <source>
        <dbReference type="ARBA" id="ARBA00022448"/>
    </source>
</evidence>
<dbReference type="SUPFAM" id="SSF64356">
    <property type="entry name" value="SNARE-like"/>
    <property type="match status" value="1"/>
</dbReference>
<accession>A0AAV1I5H1</accession>
<comment type="similarity">
    <text evidence="5">Belongs to the TRAPP small subunits family. BET5 subfamily.</text>
</comment>